<dbReference type="GO" id="GO:0033608">
    <property type="term" value="F:formyl-CoA transferase activity"/>
    <property type="evidence" value="ECO:0007669"/>
    <property type="project" value="UniProtKB-EC"/>
</dbReference>
<dbReference type="PANTHER" id="PTHR48207">
    <property type="entry name" value="SUCCINATE--HYDROXYMETHYLGLUTARATE COA-TRANSFERASE"/>
    <property type="match status" value="1"/>
</dbReference>
<dbReference type="Proteomes" id="UP000075304">
    <property type="component" value="Unassembled WGS sequence"/>
</dbReference>
<dbReference type="InterPro" id="IPR003673">
    <property type="entry name" value="CoA-Trfase_fam_III"/>
</dbReference>
<dbReference type="Gene3D" id="3.40.50.10540">
    <property type="entry name" value="Crotonobetainyl-coa:carnitine coa-transferase, domain 1"/>
    <property type="match status" value="1"/>
</dbReference>
<dbReference type="Pfam" id="PF02515">
    <property type="entry name" value="CoA_transf_3"/>
    <property type="match status" value="1"/>
</dbReference>
<dbReference type="EMBL" id="LQYI01000134">
    <property type="protein sequence ID" value="KYC62044.1"/>
    <property type="molecule type" value="Genomic_DNA"/>
</dbReference>
<dbReference type="EC" id="2.8.3.16" evidence="2"/>
<dbReference type="AlphaFoldDB" id="A0A150JZ93"/>
<name>A0A150JZ93_HEYCO</name>
<dbReference type="InterPro" id="IPR044855">
    <property type="entry name" value="CoA-Trfase_III_dom3_sf"/>
</dbReference>
<dbReference type="Gene3D" id="3.30.1540.10">
    <property type="entry name" value="formyl-coa transferase, domain 3"/>
    <property type="match status" value="1"/>
</dbReference>
<evidence type="ECO:0000313" key="3">
    <source>
        <dbReference type="Proteomes" id="UP000075304"/>
    </source>
</evidence>
<dbReference type="InterPro" id="IPR023606">
    <property type="entry name" value="CoA-Trfase_III_dom_1_sf"/>
</dbReference>
<reference evidence="2 3" key="1">
    <citation type="submission" date="2016-01" db="EMBL/GenBank/DDBJ databases">
        <title>Genome Sequences of Twelve Sporeforming Bacillus Species Isolated from Foods.</title>
        <authorList>
            <person name="Berendsen E.M."/>
            <person name="Wells-Bennik M.H."/>
            <person name="Krawcyk A.O."/>
            <person name="De Jong A."/>
            <person name="Holsappel S."/>
            <person name="Eijlander R.T."/>
            <person name="Kuipers O.P."/>
        </authorList>
    </citation>
    <scope>NUCLEOTIDE SEQUENCE [LARGE SCALE GENOMIC DNA]</scope>
    <source>
        <strain evidence="2 3">B4099</strain>
    </source>
</reference>
<sequence length="392" mass="43267">MKAALSGIKVLDLTRVLAGPFCTMILGDLGAEVIKVEAPGGSDETRGWGPPFQQNVSAYYLCANRNKKSITLDLKRESGKEIIRRLAQNSDVVIHNFKTGTMERLGLGYETLRALNPRLVYCSITGFGETGPYKDLPGYDFIIQAMSGLMSITGEENGPPLKTGVAITDVLTGLYACIGIEAALLAREHTGKGQKIDLSLYDSATTALVNIASNFLMSGQIPGRPGNRHPNIVPYQSFPTSDGEIAIAVGNDRQFQTLCELLGLGQLASDERFATNPKRVENREMLIPILEQVFRTRPVSFWREALEKRKIPCGPIQNLQQVTADPQLEAREMFIKMEHPVAGEIKLVASPLKLSETPVRYVQHPPMPGEHTEEILRRIGFSQEEIEAYKEE</sequence>
<accession>A0A150JZ93</accession>
<dbReference type="InterPro" id="IPR050483">
    <property type="entry name" value="CoA-transferase_III_domain"/>
</dbReference>
<dbReference type="SUPFAM" id="SSF89796">
    <property type="entry name" value="CoA-transferase family III (CaiB/BaiF)"/>
    <property type="match status" value="1"/>
</dbReference>
<keyword evidence="1 2" id="KW-0808">Transferase</keyword>
<comment type="caution">
    <text evidence="2">The sequence shown here is derived from an EMBL/GenBank/DDBJ whole genome shotgun (WGS) entry which is preliminary data.</text>
</comment>
<proteinExistence type="predicted"/>
<evidence type="ECO:0000313" key="2">
    <source>
        <dbReference type="EMBL" id="KYC62044.1"/>
    </source>
</evidence>
<evidence type="ECO:0000256" key="1">
    <source>
        <dbReference type="ARBA" id="ARBA00022679"/>
    </source>
</evidence>
<gene>
    <name evidence="2" type="ORF">B4099_0938</name>
</gene>
<dbReference type="RefSeq" id="WP_061565461.1">
    <property type="nucleotide sequence ID" value="NZ_JAWCUL010000001.1"/>
</dbReference>
<dbReference type="PANTHER" id="PTHR48207:SF3">
    <property type="entry name" value="SUCCINATE--HYDROXYMETHYLGLUTARATE COA-TRANSFERASE"/>
    <property type="match status" value="1"/>
</dbReference>
<organism evidence="2 3">
    <name type="scientific">Heyndrickxia coagulans</name>
    <name type="common">Weizmannia coagulans</name>
    <dbReference type="NCBI Taxonomy" id="1398"/>
    <lineage>
        <taxon>Bacteria</taxon>
        <taxon>Bacillati</taxon>
        <taxon>Bacillota</taxon>
        <taxon>Bacilli</taxon>
        <taxon>Bacillales</taxon>
        <taxon>Bacillaceae</taxon>
        <taxon>Heyndrickxia</taxon>
    </lineage>
</organism>
<protein>
    <submittedName>
        <fullName evidence="2">L-carnitine dehydratase/bile acid-inducible protein F</fullName>
        <ecNumber evidence="2">2.8.3.16</ecNumber>
    </submittedName>
</protein>
<dbReference type="PATRIC" id="fig|1398.25.peg.1119"/>